<feature type="compositionally biased region" description="Basic and acidic residues" evidence="2">
    <location>
        <begin position="275"/>
        <end position="291"/>
    </location>
</feature>
<dbReference type="CDD" id="cd00275">
    <property type="entry name" value="C2_PLC_like"/>
    <property type="match status" value="1"/>
</dbReference>
<dbReference type="SUPFAM" id="SSF51695">
    <property type="entry name" value="PLC-like phosphodiesterases"/>
    <property type="match status" value="1"/>
</dbReference>
<reference evidence="4 5" key="1">
    <citation type="submission" date="2019-06" db="EMBL/GenBank/DDBJ databases">
        <title>Draft genome sequence of the filamentous fungus Phialemoniopsis curvata isolated from diesel fuel.</title>
        <authorList>
            <person name="Varaljay V.A."/>
            <person name="Lyon W.J."/>
            <person name="Crouch A.L."/>
            <person name="Drake C.E."/>
            <person name="Hollomon J.M."/>
            <person name="Nadeau L.J."/>
            <person name="Nunn H.S."/>
            <person name="Stevenson B.S."/>
            <person name="Bojanowski C.L."/>
            <person name="Crookes-Goodson W.J."/>
        </authorList>
    </citation>
    <scope>NUCLEOTIDE SEQUENCE [LARGE SCALE GENOMIC DNA]</scope>
    <source>
        <strain evidence="4 5">D216</strain>
    </source>
</reference>
<keyword evidence="1" id="KW-0442">Lipid degradation</keyword>
<dbReference type="PANTHER" id="PTHR10336">
    <property type="entry name" value="PHOSPHOINOSITIDE-SPECIFIC PHOSPHOLIPASE C FAMILY PROTEIN"/>
    <property type="match status" value="1"/>
</dbReference>
<dbReference type="AlphaFoldDB" id="A0A507ASM1"/>
<organism evidence="4 5">
    <name type="scientific">Thyridium curvatum</name>
    <dbReference type="NCBI Taxonomy" id="1093900"/>
    <lineage>
        <taxon>Eukaryota</taxon>
        <taxon>Fungi</taxon>
        <taxon>Dikarya</taxon>
        <taxon>Ascomycota</taxon>
        <taxon>Pezizomycotina</taxon>
        <taxon>Sordariomycetes</taxon>
        <taxon>Sordariomycetidae</taxon>
        <taxon>Thyridiales</taxon>
        <taxon>Thyridiaceae</taxon>
        <taxon>Thyridium</taxon>
    </lineage>
</organism>
<dbReference type="InterPro" id="IPR017946">
    <property type="entry name" value="PLC-like_Pdiesterase_TIM-brl"/>
</dbReference>
<feature type="domain" description="PI-PLC Y-box" evidence="3">
    <location>
        <begin position="477"/>
        <end position="594"/>
    </location>
</feature>
<dbReference type="Pfam" id="PF00388">
    <property type="entry name" value="PI-PLC-X"/>
    <property type="match status" value="1"/>
</dbReference>
<dbReference type="InterPro" id="IPR000909">
    <property type="entry name" value="PLipase_C_PInositol-sp_X_dom"/>
</dbReference>
<evidence type="ECO:0000313" key="5">
    <source>
        <dbReference type="Proteomes" id="UP000319257"/>
    </source>
</evidence>
<comment type="caution">
    <text evidence="4">The sequence shown here is derived from an EMBL/GenBank/DDBJ whole genome shotgun (WGS) entry which is preliminary data.</text>
</comment>
<dbReference type="EC" id="3.1.4.11" evidence="1"/>
<name>A0A507ASM1_9PEZI</name>
<dbReference type="GO" id="GO:0051209">
    <property type="term" value="P:release of sequestered calcium ion into cytosol"/>
    <property type="evidence" value="ECO:0007669"/>
    <property type="project" value="TreeGrafter"/>
</dbReference>
<accession>A0A507ASM1</accession>
<dbReference type="OrthoDB" id="269822at2759"/>
<feature type="compositionally biased region" description="Basic residues" evidence="2">
    <location>
        <begin position="219"/>
        <end position="234"/>
    </location>
</feature>
<evidence type="ECO:0000313" key="4">
    <source>
        <dbReference type="EMBL" id="TPX10733.1"/>
    </source>
</evidence>
<dbReference type="STRING" id="1093900.A0A507ASM1"/>
<dbReference type="CDD" id="cd08598">
    <property type="entry name" value="PI-PLC1c_yeast"/>
    <property type="match status" value="1"/>
</dbReference>
<dbReference type="PRINTS" id="PR00390">
    <property type="entry name" value="PHPHLIPASEC"/>
</dbReference>
<sequence length="788" mass="88357">MCLFSARRSTSSQDDVKIMAKARRRMPTFNSRNKHGAQGLKSIVDVTTMLSPTKGGFHRRPTIRITDHGDTTAVINRTSPNTTLQFLSEPMRMHLRRVYDDLRGRSSSLSKAKFARFLERTQGETGFELEGDRYKFEEFLEVWSYHFHWDAQRRVFGVKDLSRPISNYFISSSHNTYLLGNQLSSEASAEAYRRVLRQNCRCIEIDVWNSPPRSGSRTPRTRSRSPHPDHKRHLSSSSVASTLREAFESFEPIKNFRSAKHSRTPSSSQPALLPEESRSSLDPKALHDRLATRRARSRSGGASSSRSASVSSAARRARDEPIVMHAHHILNNDMSLGTHVGFREVCKAVRETAFENTDLPLVVSLEVHADHEQQEVMVDIMKEEWGTLLLDREIEGCDPRLRLPTLEDLLNKILVKVKKTPDRTVAPKGTANALGMNLAAFEQGEAAAAGGDDKAVAPAARQSSGAPLKKVRICEKLSALAIYTHSEHFNKGSFFEDRGARTPSHIFSLDETSISELHATRRRELLRHNRAFLMRAYPNANRHWDSSNPDPASCWRKGVQMVALNWQNLDEAMMLNSAMFAGQEGWVLKPEGYRADATGDAGPRRQTLDLKITVLAGQHLELPSLKRPSSHAAAVATTGVGVSGAPGYASFKPSVKCILHVEKAEERAGGDEEAVRYKDHVIRQKTPPRETDHPDWGAAGATLAFESVKGVMEELSFVRVEDENASYYQDLRKKLNEALGRNDNLAGWACVRLDRLQQGYRFVRLMDAHGRPTEGKLFIKVEKTLKKP</sequence>
<comment type="catalytic activity">
    <reaction evidence="1">
        <text>a 1,2-diacyl-sn-glycero-3-phospho-(1D-myo-inositol-4,5-bisphosphate) + H2O = 1D-myo-inositol 1,4,5-trisphosphate + a 1,2-diacyl-sn-glycerol + H(+)</text>
        <dbReference type="Rhea" id="RHEA:33179"/>
        <dbReference type="ChEBI" id="CHEBI:15377"/>
        <dbReference type="ChEBI" id="CHEBI:15378"/>
        <dbReference type="ChEBI" id="CHEBI:17815"/>
        <dbReference type="ChEBI" id="CHEBI:58456"/>
        <dbReference type="ChEBI" id="CHEBI:203600"/>
        <dbReference type="EC" id="3.1.4.11"/>
    </reaction>
</comment>
<dbReference type="InParanoid" id="A0A507ASM1"/>
<dbReference type="Proteomes" id="UP000319257">
    <property type="component" value="Unassembled WGS sequence"/>
</dbReference>
<keyword evidence="1" id="KW-0378">Hydrolase</keyword>
<dbReference type="GO" id="GO:0048015">
    <property type="term" value="P:phosphatidylinositol-mediated signaling"/>
    <property type="evidence" value="ECO:0007669"/>
    <property type="project" value="TreeGrafter"/>
</dbReference>
<dbReference type="PROSITE" id="PS50008">
    <property type="entry name" value="PIPLC_Y_DOMAIN"/>
    <property type="match status" value="1"/>
</dbReference>
<feature type="region of interest" description="Disordered" evidence="2">
    <location>
        <begin position="211"/>
        <end position="239"/>
    </location>
</feature>
<dbReference type="Gene3D" id="3.20.20.190">
    <property type="entry name" value="Phosphatidylinositol (PI) phosphodiesterase"/>
    <property type="match status" value="2"/>
</dbReference>
<dbReference type="PROSITE" id="PS50007">
    <property type="entry name" value="PIPLC_X_DOMAIN"/>
    <property type="match status" value="1"/>
</dbReference>
<feature type="compositionally biased region" description="Low complexity" evidence="2">
    <location>
        <begin position="298"/>
        <end position="314"/>
    </location>
</feature>
<dbReference type="RefSeq" id="XP_030992444.1">
    <property type="nucleotide sequence ID" value="XM_031143142.1"/>
</dbReference>
<dbReference type="GeneID" id="41975749"/>
<proteinExistence type="predicted"/>
<gene>
    <name evidence="4" type="ORF">E0L32_008302</name>
</gene>
<dbReference type="SMART" id="SM00149">
    <property type="entry name" value="PLCYc"/>
    <property type="match status" value="1"/>
</dbReference>
<evidence type="ECO:0000256" key="1">
    <source>
        <dbReference type="RuleBase" id="RU361133"/>
    </source>
</evidence>
<feature type="region of interest" description="Disordered" evidence="2">
    <location>
        <begin position="258"/>
        <end position="317"/>
    </location>
</feature>
<dbReference type="GO" id="GO:0004435">
    <property type="term" value="F:phosphatidylinositol-4,5-bisphosphate phospholipase C activity"/>
    <property type="evidence" value="ECO:0007669"/>
    <property type="project" value="UniProtKB-EC"/>
</dbReference>
<dbReference type="Gene3D" id="2.60.40.150">
    <property type="entry name" value="C2 domain"/>
    <property type="match status" value="1"/>
</dbReference>
<keyword evidence="5" id="KW-1185">Reference proteome</keyword>
<keyword evidence="1" id="KW-0443">Lipid metabolism</keyword>
<evidence type="ECO:0000259" key="3">
    <source>
        <dbReference type="PROSITE" id="PS50008"/>
    </source>
</evidence>
<dbReference type="GO" id="GO:0016042">
    <property type="term" value="P:lipid catabolic process"/>
    <property type="evidence" value="ECO:0007669"/>
    <property type="project" value="UniProtKB-KW"/>
</dbReference>
<dbReference type="EMBL" id="SKBQ01000054">
    <property type="protein sequence ID" value="TPX10733.1"/>
    <property type="molecule type" value="Genomic_DNA"/>
</dbReference>
<dbReference type="Pfam" id="PF00387">
    <property type="entry name" value="PI-PLC-Y"/>
    <property type="match status" value="1"/>
</dbReference>
<evidence type="ECO:0000256" key="2">
    <source>
        <dbReference type="SAM" id="MobiDB-lite"/>
    </source>
</evidence>
<protein>
    <recommendedName>
        <fullName evidence="1">Phosphoinositide phospholipase C</fullName>
        <ecNumber evidence="1">3.1.4.11</ecNumber>
    </recommendedName>
</protein>
<dbReference type="InterPro" id="IPR035892">
    <property type="entry name" value="C2_domain_sf"/>
</dbReference>
<dbReference type="InterPro" id="IPR001711">
    <property type="entry name" value="PLipase_C_Pinositol-sp_Y"/>
</dbReference>
<dbReference type="SMART" id="SM00148">
    <property type="entry name" value="PLCXc"/>
    <property type="match status" value="1"/>
</dbReference>
<dbReference type="InterPro" id="IPR001192">
    <property type="entry name" value="PI-PLC_fam"/>
</dbReference>
<dbReference type="PANTHER" id="PTHR10336:SF82">
    <property type="entry name" value="PHOSPHOINOSITIDE PHOSPHOLIPASE C"/>
    <property type="match status" value="1"/>
</dbReference>